<dbReference type="CDD" id="cd07185">
    <property type="entry name" value="OmpA_C-like"/>
    <property type="match status" value="1"/>
</dbReference>
<evidence type="ECO:0000256" key="2">
    <source>
        <dbReference type="ARBA" id="ARBA00023136"/>
    </source>
</evidence>
<dbReference type="EMBL" id="JAAEDI010000013">
    <property type="protein sequence ID" value="MBR0650737.1"/>
    <property type="molecule type" value="Genomic_DNA"/>
</dbReference>
<comment type="subcellular location">
    <subcellularLocation>
        <location evidence="1">Cell outer membrane</location>
    </subcellularLocation>
</comment>
<dbReference type="InterPro" id="IPR006664">
    <property type="entry name" value="OMP_bac"/>
</dbReference>
<evidence type="ECO:0000256" key="1">
    <source>
        <dbReference type="ARBA" id="ARBA00004442"/>
    </source>
</evidence>
<protein>
    <submittedName>
        <fullName evidence="7">OmpA family protein</fullName>
    </submittedName>
</protein>
<dbReference type="InterPro" id="IPR006665">
    <property type="entry name" value="OmpA-like"/>
</dbReference>
<name>A0ABS5EI80_9PROT</name>
<dbReference type="RefSeq" id="WP_211869395.1">
    <property type="nucleotide sequence ID" value="NZ_JAAEDI010000013.1"/>
</dbReference>
<dbReference type="SUPFAM" id="SSF103088">
    <property type="entry name" value="OmpA-like"/>
    <property type="match status" value="1"/>
</dbReference>
<dbReference type="InterPro" id="IPR036737">
    <property type="entry name" value="OmpA-like_sf"/>
</dbReference>
<dbReference type="Pfam" id="PF00691">
    <property type="entry name" value="OmpA"/>
    <property type="match status" value="1"/>
</dbReference>
<evidence type="ECO:0000256" key="4">
    <source>
        <dbReference type="PROSITE-ProRule" id="PRU00473"/>
    </source>
</evidence>
<evidence type="ECO:0000313" key="7">
    <source>
        <dbReference type="EMBL" id="MBR0650737.1"/>
    </source>
</evidence>
<gene>
    <name evidence="7" type="ORF">GXW78_13755</name>
</gene>
<dbReference type="Proteomes" id="UP000698752">
    <property type="component" value="Unassembled WGS sequence"/>
</dbReference>
<keyword evidence="5" id="KW-0732">Signal</keyword>
<reference evidence="8" key="1">
    <citation type="journal article" date="2021" name="Syst. Appl. Microbiol.">
        <title>Roseomonas hellenica sp. nov., isolated from roots of wild-growing Alkanna tinctoria.</title>
        <authorList>
            <person name="Rat A."/>
            <person name="Naranjo H.D."/>
            <person name="Lebbe L."/>
            <person name="Cnockaert M."/>
            <person name="Krigas N."/>
            <person name="Grigoriadou K."/>
            <person name="Maloupa E."/>
            <person name="Willems A."/>
        </authorList>
    </citation>
    <scope>NUCLEOTIDE SEQUENCE [LARGE SCALE GENOMIC DNA]</scope>
    <source>
        <strain evidence="8">LMG 31159</strain>
    </source>
</reference>
<dbReference type="PANTHER" id="PTHR30329:SF21">
    <property type="entry name" value="LIPOPROTEIN YIAD-RELATED"/>
    <property type="match status" value="1"/>
</dbReference>
<sequence>MRRRTLLATAPVLLAAACTSAPAPTPAIAVFFTADSATLDPEAEAVVKGAAQQAKSRPGTSVVVLGFAGPAGGVAYNVALSQARAQHVADLLAREGVARDRISIVPRGPVPFEAMATESRRVEIRIGG</sequence>
<evidence type="ECO:0000256" key="5">
    <source>
        <dbReference type="SAM" id="SignalP"/>
    </source>
</evidence>
<keyword evidence="2 4" id="KW-0472">Membrane</keyword>
<dbReference type="InterPro" id="IPR050330">
    <property type="entry name" value="Bact_OuterMem_StrucFunc"/>
</dbReference>
<comment type="caution">
    <text evidence="7">The sequence shown here is derived from an EMBL/GenBank/DDBJ whole genome shotgun (WGS) entry which is preliminary data.</text>
</comment>
<evidence type="ECO:0000313" key="8">
    <source>
        <dbReference type="Proteomes" id="UP000698752"/>
    </source>
</evidence>
<accession>A0ABS5EI80</accession>
<dbReference type="PROSITE" id="PS51123">
    <property type="entry name" value="OMPA_2"/>
    <property type="match status" value="1"/>
</dbReference>
<dbReference type="PROSITE" id="PS51257">
    <property type="entry name" value="PROKAR_LIPOPROTEIN"/>
    <property type="match status" value="1"/>
</dbReference>
<feature type="chain" id="PRO_5047330132" evidence="5">
    <location>
        <begin position="24"/>
        <end position="128"/>
    </location>
</feature>
<evidence type="ECO:0000259" key="6">
    <source>
        <dbReference type="PROSITE" id="PS51123"/>
    </source>
</evidence>
<dbReference type="PANTHER" id="PTHR30329">
    <property type="entry name" value="STATOR ELEMENT OF FLAGELLAR MOTOR COMPLEX"/>
    <property type="match status" value="1"/>
</dbReference>
<dbReference type="PRINTS" id="PR01021">
    <property type="entry name" value="OMPADOMAIN"/>
</dbReference>
<proteinExistence type="predicted"/>
<keyword evidence="3" id="KW-0998">Cell outer membrane</keyword>
<feature type="signal peptide" evidence="5">
    <location>
        <begin position="1"/>
        <end position="23"/>
    </location>
</feature>
<keyword evidence="8" id="KW-1185">Reference proteome</keyword>
<organism evidence="7 8">
    <name type="scientific">Neoroseomonas terrae</name>
    <dbReference type="NCBI Taxonomy" id="424799"/>
    <lineage>
        <taxon>Bacteria</taxon>
        <taxon>Pseudomonadati</taxon>
        <taxon>Pseudomonadota</taxon>
        <taxon>Alphaproteobacteria</taxon>
        <taxon>Acetobacterales</taxon>
        <taxon>Acetobacteraceae</taxon>
        <taxon>Neoroseomonas</taxon>
    </lineage>
</organism>
<feature type="domain" description="OmpA-like" evidence="6">
    <location>
        <begin position="19"/>
        <end position="128"/>
    </location>
</feature>
<evidence type="ECO:0000256" key="3">
    <source>
        <dbReference type="ARBA" id="ARBA00023237"/>
    </source>
</evidence>
<dbReference type="Gene3D" id="3.30.1330.60">
    <property type="entry name" value="OmpA-like domain"/>
    <property type="match status" value="1"/>
</dbReference>